<feature type="domain" description="Thioredoxin" evidence="3">
    <location>
        <begin position="280"/>
        <end position="431"/>
    </location>
</feature>
<feature type="compositionally biased region" description="Polar residues" evidence="1">
    <location>
        <begin position="31"/>
        <end position="40"/>
    </location>
</feature>
<feature type="signal peptide" evidence="2">
    <location>
        <begin position="1"/>
        <end position="25"/>
    </location>
</feature>
<dbReference type="CDD" id="cd02966">
    <property type="entry name" value="TlpA_like_family"/>
    <property type="match status" value="1"/>
</dbReference>
<dbReference type="InterPro" id="IPR050553">
    <property type="entry name" value="Thioredoxin_ResA/DsbE_sf"/>
</dbReference>
<evidence type="ECO:0000259" key="3">
    <source>
        <dbReference type="PROSITE" id="PS51352"/>
    </source>
</evidence>
<dbReference type="InterPro" id="IPR000866">
    <property type="entry name" value="AhpC/TSA"/>
</dbReference>
<dbReference type="PANTHER" id="PTHR42852:SF13">
    <property type="entry name" value="PROTEIN DIPZ"/>
    <property type="match status" value="1"/>
</dbReference>
<organism evidence="4 5">
    <name type="scientific">Chitinophaga chungangae</name>
    <dbReference type="NCBI Taxonomy" id="2821488"/>
    <lineage>
        <taxon>Bacteria</taxon>
        <taxon>Pseudomonadati</taxon>
        <taxon>Bacteroidota</taxon>
        <taxon>Chitinophagia</taxon>
        <taxon>Chitinophagales</taxon>
        <taxon>Chitinophagaceae</taxon>
        <taxon>Chitinophaga</taxon>
    </lineage>
</organism>
<dbReference type="EMBL" id="JAGHKP010000004">
    <property type="protein sequence ID" value="MBO9154832.1"/>
    <property type="molecule type" value="Genomic_DNA"/>
</dbReference>
<keyword evidence="5" id="KW-1185">Reference proteome</keyword>
<evidence type="ECO:0000313" key="5">
    <source>
        <dbReference type="Proteomes" id="UP000679126"/>
    </source>
</evidence>
<dbReference type="Pfam" id="PF00578">
    <property type="entry name" value="AhpC-TSA"/>
    <property type="match status" value="1"/>
</dbReference>
<comment type="caution">
    <text evidence="4">The sequence shown here is derived from an EMBL/GenBank/DDBJ whole genome shotgun (WGS) entry which is preliminary data.</text>
</comment>
<name>A0ABS3YJG6_9BACT</name>
<feature type="chain" id="PRO_5045795519" evidence="2">
    <location>
        <begin position="26"/>
        <end position="432"/>
    </location>
</feature>
<dbReference type="Gene3D" id="3.40.30.10">
    <property type="entry name" value="Glutaredoxin"/>
    <property type="match status" value="1"/>
</dbReference>
<dbReference type="SUPFAM" id="SSF52833">
    <property type="entry name" value="Thioredoxin-like"/>
    <property type="match status" value="1"/>
</dbReference>
<sequence>MSKKVNSSFFLCLIIAFGGVGPVLGQSDGNSQISDSQNKNSSVTSVRTSSAVGGSTGENANIKTVSAADSIWNRLLEIERNLENDIITVETEKNLEVEAREYLKIGLLFWKNYPDDQRKYQWATSRLLNTLKFWQDAEKGAEASLKSEYYSSPVDRDLLNRWGKNQLILQAEIKKTPTLSAKRKIDYFTKDLRQELTASKNDEYRGNTEDFLERVVWKLDNCLSVIGSGNPKNALLILGMLFLGTDNYNLSFQDLRYLLNRYENHPNPQMRAWVEQKLRLLDLDNIPLRFSGTSMDGQEINLERLKGKVVLLDFWNIYCSVCIERMPAVKAAYDKLRKSGFEVISMYAGPDSDTAKIKEIEERVGTDWPVVILGNASEGGQGIPVWNDMRNRYGFQFVPQLLLLDKNGKLARLNGSLMDRDITTEIERVLKK</sequence>
<dbReference type="PROSITE" id="PS51352">
    <property type="entry name" value="THIOREDOXIN_2"/>
    <property type="match status" value="1"/>
</dbReference>
<gene>
    <name evidence="4" type="ORF">J7I43_21570</name>
</gene>
<dbReference type="InterPro" id="IPR036249">
    <property type="entry name" value="Thioredoxin-like_sf"/>
</dbReference>
<dbReference type="PANTHER" id="PTHR42852">
    <property type="entry name" value="THIOL:DISULFIDE INTERCHANGE PROTEIN DSBE"/>
    <property type="match status" value="1"/>
</dbReference>
<feature type="compositionally biased region" description="Low complexity" evidence="1">
    <location>
        <begin position="41"/>
        <end position="53"/>
    </location>
</feature>
<reference evidence="5" key="1">
    <citation type="submission" date="2021-03" db="EMBL/GenBank/DDBJ databases">
        <title>Assistant Professor.</title>
        <authorList>
            <person name="Huq M.A."/>
        </authorList>
    </citation>
    <scope>NUCLEOTIDE SEQUENCE [LARGE SCALE GENOMIC DNA]</scope>
    <source>
        <strain evidence="5">MAH-28</strain>
    </source>
</reference>
<dbReference type="InterPro" id="IPR013766">
    <property type="entry name" value="Thioredoxin_domain"/>
</dbReference>
<proteinExistence type="predicted"/>
<evidence type="ECO:0000256" key="2">
    <source>
        <dbReference type="SAM" id="SignalP"/>
    </source>
</evidence>
<feature type="region of interest" description="Disordered" evidence="1">
    <location>
        <begin position="31"/>
        <end position="55"/>
    </location>
</feature>
<dbReference type="RefSeq" id="WP_209147946.1">
    <property type="nucleotide sequence ID" value="NZ_JAGHKP010000004.1"/>
</dbReference>
<evidence type="ECO:0000313" key="4">
    <source>
        <dbReference type="EMBL" id="MBO9154832.1"/>
    </source>
</evidence>
<protein>
    <submittedName>
        <fullName evidence="4">TlpA family protein disulfide reductase</fullName>
    </submittedName>
</protein>
<accession>A0ABS3YJG6</accession>
<keyword evidence="2" id="KW-0732">Signal</keyword>
<dbReference type="Proteomes" id="UP000679126">
    <property type="component" value="Unassembled WGS sequence"/>
</dbReference>
<evidence type="ECO:0000256" key="1">
    <source>
        <dbReference type="SAM" id="MobiDB-lite"/>
    </source>
</evidence>